<evidence type="ECO:0000256" key="3">
    <source>
        <dbReference type="ARBA" id="ARBA00022490"/>
    </source>
</evidence>
<evidence type="ECO:0000313" key="8">
    <source>
        <dbReference type="Proteomes" id="UP000694580"/>
    </source>
</evidence>
<dbReference type="InterPro" id="IPR011989">
    <property type="entry name" value="ARM-like"/>
</dbReference>
<dbReference type="Gene3D" id="1.25.10.10">
    <property type="entry name" value="Leucine-rich Repeat Variant"/>
    <property type="match status" value="1"/>
</dbReference>
<dbReference type="InterPro" id="IPR016024">
    <property type="entry name" value="ARM-type_fold"/>
</dbReference>
<feature type="repeat" description="ARM" evidence="5">
    <location>
        <begin position="441"/>
        <end position="483"/>
    </location>
</feature>
<evidence type="ECO:0000256" key="5">
    <source>
        <dbReference type="PROSITE-ProRule" id="PRU00259"/>
    </source>
</evidence>
<keyword evidence="4" id="KW-0677">Repeat</keyword>
<feature type="region of interest" description="Disordered" evidence="6">
    <location>
        <begin position="34"/>
        <end position="56"/>
    </location>
</feature>
<feature type="repeat" description="ARM" evidence="5">
    <location>
        <begin position="399"/>
        <end position="441"/>
    </location>
</feature>
<evidence type="ECO:0000256" key="1">
    <source>
        <dbReference type="ARBA" id="ARBA00004496"/>
    </source>
</evidence>
<dbReference type="GO" id="GO:0014704">
    <property type="term" value="C:intercalated disc"/>
    <property type="evidence" value="ECO:0007669"/>
    <property type="project" value="UniProtKB-ARBA"/>
</dbReference>
<protein>
    <recommendedName>
        <fullName evidence="9">CTNB1 protein</fullName>
    </recommendedName>
</protein>
<evidence type="ECO:0000256" key="6">
    <source>
        <dbReference type="SAM" id="MobiDB-lite"/>
    </source>
</evidence>
<dbReference type="PANTHER" id="PTHR45976">
    <property type="entry name" value="ARMADILLO SEGMENT POLARITY PROTEIN"/>
    <property type="match status" value="1"/>
</dbReference>
<dbReference type="GO" id="GO:0005737">
    <property type="term" value="C:cytoplasm"/>
    <property type="evidence" value="ECO:0007669"/>
    <property type="project" value="UniProtKB-SubCell"/>
</dbReference>
<dbReference type="SUPFAM" id="SSF48371">
    <property type="entry name" value="ARM repeat"/>
    <property type="match status" value="1"/>
</dbReference>
<feature type="repeat" description="ARM" evidence="5">
    <location>
        <begin position="318"/>
        <end position="361"/>
    </location>
</feature>
<feature type="repeat" description="ARM" evidence="5">
    <location>
        <begin position="276"/>
        <end position="318"/>
    </location>
</feature>
<dbReference type="CDD" id="cd21724">
    <property type="entry name" value="CTNNAbd_CTNNB1"/>
    <property type="match status" value="1"/>
</dbReference>
<reference evidence="7" key="3">
    <citation type="submission" date="2025-09" db="UniProtKB">
        <authorList>
            <consortium name="Ensembl"/>
        </authorList>
    </citation>
    <scope>IDENTIFICATION</scope>
</reference>
<sequence length="719" mass="78901">RANQTDLMELDMVMEPDRKAAVSHWQQQSYLDSGIHSGATTTAPSLSGKGNPEEDDVDNQVLYEWEQGFSQPFSQDQVADIDGQYAMTRAQRVRAAMFPETLDEGMQIPSTQFESSHPTNVQRLAEPSQMLKHAVVNLINYQDDAELATRAIPELTKLLNDEDQVVVNKAAVMVHQLSKKEASRHAIMRSPQMVSAVVRTMQNTGDVETARCTAGTLHNLSHHREGLLAIFKSGGIPALVKMLGSPVDSVLFYAITTLHNLLLHQEGAKMAVRLAGGLQKMVALLNKTNVKFLAITTDCLQILAYGNQESKLIILASGGPQALVNIMRTYTYEKLLWTTSRVLKVLSVCSSNKPAIVEAGGMQALGLHLTDPSQRLVQNCLWTLRNLSDAATKQEGMEGLLGTLVQLLGSDDINVVTCAAGILSNLTCNNYKNKMMVCQVGGIEALVRTVLRAGDREDITEPAICALRHLTSRHQDAEMAQNAVRLHYGLPVVVKLLHPPSHWPLIKATVGLIRNLALCPANHAPLREQGAIPRLVQLLVRAHQDTQRRTSMGGTQQQFVVSVSVGSLQWAWAERGQLPLIPSTPLNEGVATYAAAVLFRMSEDKPQDYKKRLSVELTSSLFRTEPMAWNETGELGLDIGAQGEPLGYRPEDPNYRSFHAGGYQDGMPMDPMMDHEMAGHHPGPDYPVDGLPDLGHTQDLIDGLPPGDSNQLAWFDTDL</sequence>
<proteinExistence type="inferred from homology"/>
<dbReference type="Proteomes" id="UP000694580">
    <property type="component" value="Chromosome 5"/>
</dbReference>
<keyword evidence="8" id="KW-1185">Reference proteome</keyword>
<comment type="similarity">
    <text evidence="2">Belongs to the beta-catenin family.</text>
</comment>
<dbReference type="PRINTS" id="PR01869">
    <property type="entry name" value="BCATNINFAMLY"/>
</dbReference>
<dbReference type="PROSITE" id="PS50176">
    <property type="entry name" value="ARM_REPEAT"/>
    <property type="match status" value="8"/>
</dbReference>
<evidence type="ECO:0008006" key="9">
    <source>
        <dbReference type="Google" id="ProtNLM"/>
    </source>
</evidence>
<accession>A0AAY4DJ09</accession>
<name>A0AAY4DJ09_9TELE</name>
<comment type="subcellular location">
    <subcellularLocation>
        <location evidence="1">Cytoplasm</location>
    </subcellularLocation>
</comment>
<evidence type="ECO:0000313" key="7">
    <source>
        <dbReference type="Ensembl" id="ENSDCDP00010045418.1"/>
    </source>
</evidence>
<evidence type="ECO:0000256" key="4">
    <source>
        <dbReference type="ARBA" id="ARBA00022737"/>
    </source>
</evidence>
<dbReference type="Ensembl" id="ENSDCDT00010055591.1">
    <property type="protein sequence ID" value="ENSDCDP00010045418.1"/>
    <property type="gene ID" value="ENSDCDG00010026575.1"/>
</dbReference>
<gene>
    <name evidence="7" type="primary">CTNNB1</name>
</gene>
<reference evidence="7" key="2">
    <citation type="submission" date="2025-08" db="UniProtKB">
        <authorList>
            <consortium name="Ensembl"/>
        </authorList>
    </citation>
    <scope>IDENTIFICATION</scope>
</reference>
<dbReference type="GO" id="GO:0016342">
    <property type="term" value="C:catenin complex"/>
    <property type="evidence" value="ECO:0007669"/>
    <property type="project" value="UniProtKB-ARBA"/>
</dbReference>
<dbReference type="InterPro" id="IPR013284">
    <property type="entry name" value="Beta-catenin"/>
</dbReference>
<dbReference type="GO" id="GO:0007155">
    <property type="term" value="P:cell adhesion"/>
    <property type="evidence" value="ECO:0007669"/>
    <property type="project" value="InterPro"/>
</dbReference>
<feature type="repeat" description="ARM" evidence="5">
    <location>
        <begin position="150"/>
        <end position="190"/>
    </location>
</feature>
<dbReference type="Pfam" id="PF00514">
    <property type="entry name" value="Arm"/>
    <property type="match status" value="3"/>
</dbReference>
<keyword evidence="3" id="KW-0963">Cytoplasm</keyword>
<dbReference type="FunFam" id="1.25.10.10:FF:000015">
    <property type="entry name" value="Catenin beta-1"/>
    <property type="match status" value="1"/>
</dbReference>
<evidence type="ECO:0000256" key="2">
    <source>
        <dbReference type="ARBA" id="ARBA00005462"/>
    </source>
</evidence>
<dbReference type="InterPro" id="IPR000225">
    <property type="entry name" value="Armadillo"/>
</dbReference>
<reference evidence="7 8" key="1">
    <citation type="submission" date="2020-06" db="EMBL/GenBank/DDBJ databases">
        <authorList>
            <consortium name="Wellcome Sanger Institute Data Sharing"/>
        </authorList>
    </citation>
    <scope>NUCLEOTIDE SEQUENCE [LARGE SCALE GENOMIC DNA]</scope>
</reference>
<organism evidence="7 8">
    <name type="scientific">Denticeps clupeoides</name>
    <name type="common">denticle herring</name>
    <dbReference type="NCBI Taxonomy" id="299321"/>
    <lineage>
        <taxon>Eukaryota</taxon>
        <taxon>Metazoa</taxon>
        <taxon>Chordata</taxon>
        <taxon>Craniata</taxon>
        <taxon>Vertebrata</taxon>
        <taxon>Euteleostomi</taxon>
        <taxon>Actinopterygii</taxon>
        <taxon>Neopterygii</taxon>
        <taxon>Teleostei</taxon>
        <taxon>Clupei</taxon>
        <taxon>Clupeiformes</taxon>
        <taxon>Denticipitoidei</taxon>
        <taxon>Denticipitidae</taxon>
        <taxon>Denticeps</taxon>
    </lineage>
</organism>
<dbReference type="GO" id="GO:0005634">
    <property type="term" value="C:nucleus"/>
    <property type="evidence" value="ECO:0007669"/>
    <property type="project" value="UniProtKB-ARBA"/>
</dbReference>
<dbReference type="AlphaFoldDB" id="A0AAY4DJ09"/>
<dbReference type="GeneTree" id="ENSGT00940000155471"/>
<feature type="repeat" description="ARM" evidence="5">
    <location>
        <begin position="234"/>
        <end position="276"/>
    </location>
</feature>
<dbReference type="GO" id="GO:0045296">
    <property type="term" value="F:cadherin binding"/>
    <property type="evidence" value="ECO:0007669"/>
    <property type="project" value="InterPro"/>
</dbReference>
<feature type="repeat" description="ARM" evidence="5">
    <location>
        <begin position="488"/>
        <end position="531"/>
    </location>
</feature>
<dbReference type="SMART" id="SM00185">
    <property type="entry name" value="ARM"/>
    <property type="match status" value="10"/>
</dbReference>
<feature type="repeat" description="ARM" evidence="5">
    <location>
        <begin position="192"/>
        <end position="235"/>
    </location>
</feature>